<evidence type="ECO:0000313" key="2">
    <source>
        <dbReference type="Proteomes" id="UP000199393"/>
    </source>
</evidence>
<sequence length="94" mass="10800">MGDGRVDLYAGFWLWFPYCWHPDSRVVDLADGVRPGARRPLRDLDEVAYLRFASVYRSFDSLADSECEVDALRSPQALEVGRFLGFWQIGTRGR</sequence>
<gene>
    <name evidence="1" type="ORF">GA0070620_2522</name>
</gene>
<dbReference type="PATRIC" id="fig|307121.4.peg.2589"/>
<dbReference type="EMBL" id="LT598496">
    <property type="protein sequence ID" value="SBV27022.1"/>
    <property type="molecule type" value="Genomic_DNA"/>
</dbReference>
<evidence type="ECO:0000313" key="1">
    <source>
        <dbReference type="EMBL" id="SBV27022.1"/>
    </source>
</evidence>
<dbReference type="Proteomes" id="UP000199393">
    <property type="component" value="Chromosome I"/>
</dbReference>
<dbReference type="AlphaFoldDB" id="A0A1C3N348"/>
<name>A0A1C3N348_9ACTN</name>
<accession>A0A1C3N348</accession>
<dbReference type="RefSeq" id="WP_157741604.1">
    <property type="nucleotide sequence ID" value="NZ_JBHRWG010000006.1"/>
</dbReference>
<protein>
    <submittedName>
        <fullName evidence="1">Uncharacterized protein</fullName>
    </submittedName>
</protein>
<dbReference type="OrthoDB" id="9807461at2"/>
<organism evidence="1 2">
    <name type="scientific">Micromonospora krabiensis</name>
    <dbReference type="NCBI Taxonomy" id="307121"/>
    <lineage>
        <taxon>Bacteria</taxon>
        <taxon>Bacillati</taxon>
        <taxon>Actinomycetota</taxon>
        <taxon>Actinomycetes</taxon>
        <taxon>Micromonosporales</taxon>
        <taxon>Micromonosporaceae</taxon>
        <taxon>Micromonospora</taxon>
    </lineage>
</organism>
<proteinExistence type="predicted"/>
<dbReference type="STRING" id="307121.GA0070620_2522"/>
<reference evidence="2" key="1">
    <citation type="submission" date="2016-06" db="EMBL/GenBank/DDBJ databases">
        <authorList>
            <person name="Varghese N."/>
        </authorList>
    </citation>
    <scope>NUCLEOTIDE SEQUENCE [LARGE SCALE GENOMIC DNA]</scope>
    <source>
        <strain evidence="2">DSM 45344</strain>
    </source>
</reference>
<keyword evidence="2" id="KW-1185">Reference proteome</keyword>